<sequence length="473" mass="53732">MKKLFVISGIVLVVAFVVLTILPVKKTESPKISEPQQALEKGPQKTPEEIIKKKKKKTPAPVFEHRAVSLKILQQKARECMAKGKCPENILKLCGLTKVNGFVIDEKNKDIILFGKVDTTSPDLYLEDFVIALRNAWWKYASLKGYTYYYSAPGCSIDPNPKTIQKLQQVGRKILSTSGEVESSLKQWHAICSQPQKVRVLGIPFDSRFAKVMVDADYYMKGLVDGSVSSEIPGFISLTDMTLAKVKKDVVQRRPISVPFLCMNRFWFFPGKNQYLEDKGVVFIKQCQVKLLTEEEFLTKRGEIAGKGRPNPLAQKFAEDFTAQYEEIAKRKPIYTELKNLFRFVALAKIMKYKDIPAEAQLDFNYFLSHCPLSRTPVSRTLPGLSHVKGFQHRQDFPGGYQIAQLWLPSCGGVAIDIRISKENFVKDETKALLELKKAILKTRPSPDALYWDFQAATKWIVKLKNMDKHLVS</sequence>
<dbReference type="Proteomes" id="UP000885706">
    <property type="component" value="Unassembled WGS sequence"/>
</dbReference>
<evidence type="ECO:0000313" key="1">
    <source>
        <dbReference type="EMBL" id="HDD35817.1"/>
    </source>
</evidence>
<organism evidence="1">
    <name type="scientific">Desulfofervidus auxilii</name>
    <dbReference type="NCBI Taxonomy" id="1621989"/>
    <lineage>
        <taxon>Bacteria</taxon>
        <taxon>Pseudomonadati</taxon>
        <taxon>Thermodesulfobacteriota</taxon>
        <taxon>Candidatus Desulfofervidia</taxon>
        <taxon>Candidatus Desulfofervidales</taxon>
        <taxon>Candidatus Desulfofervidaceae</taxon>
        <taxon>Candidatus Desulfofervidus</taxon>
    </lineage>
</organism>
<accession>A0A7V0IAT3</accession>
<proteinExistence type="predicted"/>
<protein>
    <submittedName>
        <fullName evidence="1">DUF1598 domain-containing protein</fullName>
    </submittedName>
</protein>
<name>A0A7V0IAT3_DESA2</name>
<dbReference type="EMBL" id="DQWQ01000151">
    <property type="protein sequence ID" value="HDD35817.1"/>
    <property type="molecule type" value="Genomic_DNA"/>
</dbReference>
<dbReference type="InterPro" id="IPR011487">
    <property type="entry name" value="DUF1598"/>
</dbReference>
<reference evidence="1" key="1">
    <citation type="journal article" date="2020" name="mSystems">
        <title>Genome- and Community-Level Interaction Insights into Carbon Utilization and Element Cycling Functions of Hydrothermarchaeota in Hydrothermal Sediment.</title>
        <authorList>
            <person name="Zhou Z."/>
            <person name="Liu Y."/>
            <person name="Xu W."/>
            <person name="Pan J."/>
            <person name="Luo Z.H."/>
            <person name="Li M."/>
        </authorList>
    </citation>
    <scope>NUCLEOTIDE SEQUENCE [LARGE SCALE GENOMIC DNA]</scope>
    <source>
        <strain evidence="1">HyVt-113</strain>
    </source>
</reference>
<dbReference type="AlphaFoldDB" id="A0A7V0IAT3"/>
<gene>
    <name evidence="1" type="ORF">ENF30_03340</name>
</gene>
<comment type="caution">
    <text evidence="1">The sequence shown here is derived from an EMBL/GenBank/DDBJ whole genome shotgun (WGS) entry which is preliminary data.</text>
</comment>
<dbReference type="Pfam" id="PF07643">
    <property type="entry name" value="DUF1598"/>
    <property type="match status" value="1"/>
</dbReference>